<feature type="compositionally biased region" description="Basic and acidic residues" evidence="1">
    <location>
        <begin position="120"/>
        <end position="129"/>
    </location>
</feature>
<feature type="region of interest" description="Disordered" evidence="1">
    <location>
        <begin position="103"/>
        <end position="129"/>
    </location>
</feature>
<proteinExistence type="predicted"/>
<dbReference type="AlphaFoldDB" id="A0AAN8S541"/>
<dbReference type="Proteomes" id="UP001372834">
    <property type="component" value="Unassembled WGS sequence"/>
</dbReference>
<protein>
    <submittedName>
        <fullName evidence="2">Uncharacterized protein</fullName>
    </submittedName>
</protein>
<evidence type="ECO:0000313" key="3">
    <source>
        <dbReference type="Proteomes" id="UP001372834"/>
    </source>
</evidence>
<feature type="region of interest" description="Disordered" evidence="1">
    <location>
        <begin position="54"/>
        <end position="86"/>
    </location>
</feature>
<evidence type="ECO:0000256" key="1">
    <source>
        <dbReference type="SAM" id="MobiDB-lite"/>
    </source>
</evidence>
<accession>A0AAN8S541</accession>
<sequence>MPRCGWIKLPEDDSGTLNFEGDPISCIGNFKISNQIIFLLLRFLNLGFVTRWEGSPDAMPSNSEENGCPDPSENYQLTVESDDDDENSCKGISIISKALRKSSKDNGTYIGPDSPFLKASVDHSEQDQR</sequence>
<reference evidence="2 3" key="1">
    <citation type="submission" date="2023-10" db="EMBL/GenBank/DDBJ databases">
        <title>Genomes of two closely related lineages of the louse Polyplax serrata with different host specificities.</title>
        <authorList>
            <person name="Martinu J."/>
            <person name="Tarabai H."/>
            <person name="Stefka J."/>
            <person name="Hypsa V."/>
        </authorList>
    </citation>
    <scope>NUCLEOTIDE SEQUENCE [LARGE SCALE GENOMIC DNA]</scope>
    <source>
        <strain evidence="2">HR10_N</strain>
    </source>
</reference>
<dbReference type="EMBL" id="JAWJWE010000003">
    <property type="protein sequence ID" value="KAK6638535.1"/>
    <property type="molecule type" value="Genomic_DNA"/>
</dbReference>
<comment type="caution">
    <text evidence="2">The sequence shown here is derived from an EMBL/GenBank/DDBJ whole genome shotgun (WGS) entry which is preliminary data.</text>
</comment>
<evidence type="ECO:0000313" key="2">
    <source>
        <dbReference type="EMBL" id="KAK6638535.1"/>
    </source>
</evidence>
<gene>
    <name evidence="2" type="ORF">RUM43_006802</name>
</gene>
<name>A0AAN8S541_POLSC</name>
<organism evidence="2 3">
    <name type="scientific">Polyplax serrata</name>
    <name type="common">Common mouse louse</name>
    <dbReference type="NCBI Taxonomy" id="468196"/>
    <lineage>
        <taxon>Eukaryota</taxon>
        <taxon>Metazoa</taxon>
        <taxon>Ecdysozoa</taxon>
        <taxon>Arthropoda</taxon>
        <taxon>Hexapoda</taxon>
        <taxon>Insecta</taxon>
        <taxon>Pterygota</taxon>
        <taxon>Neoptera</taxon>
        <taxon>Paraneoptera</taxon>
        <taxon>Psocodea</taxon>
        <taxon>Troctomorpha</taxon>
        <taxon>Phthiraptera</taxon>
        <taxon>Anoplura</taxon>
        <taxon>Polyplacidae</taxon>
        <taxon>Polyplax</taxon>
    </lineage>
</organism>